<reference evidence="1 2" key="1">
    <citation type="journal article" date="2009" name="Nature">
        <title>The Sorghum bicolor genome and the diversification of grasses.</title>
        <authorList>
            <person name="Paterson A.H."/>
            <person name="Bowers J.E."/>
            <person name="Bruggmann R."/>
            <person name="Dubchak I."/>
            <person name="Grimwood J."/>
            <person name="Gundlach H."/>
            <person name="Haberer G."/>
            <person name="Hellsten U."/>
            <person name="Mitros T."/>
            <person name="Poliakov A."/>
            <person name="Schmutz J."/>
            <person name="Spannagl M."/>
            <person name="Tang H."/>
            <person name="Wang X."/>
            <person name="Wicker T."/>
            <person name="Bharti A.K."/>
            <person name="Chapman J."/>
            <person name="Feltus F.A."/>
            <person name="Gowik U."/>
            <person name="Grigoriev I.V."/>
            <person name="Lyons E."/>
            <person name="Maher C.A."/>
            <person name="Martis M."/>
            <person name="Narechania A."/>
            <person name="Otillar R.P."/>
            <person name="Penning B.W."/>
            <person name="Salamov A.A."/>
            <person name="Wang Y."/>
            <person name="Zhang L."/>
            <person name="Carpita N.C."/>
            <person name="Freeling M."/>
            <person name="Gingle A.R."/>
            <person name="Hash C.T."/>
            <person name="Keller B."/>
            <person name="Klein P."/>
            <person name="Kresovich S."/>
            <person name="McCann M.C."/>
            <person name="Ming R."/>
            <person name="Peterson D.G."/>
            <person name="Mehboob-ur-Rahman"/>
            <person name="Ware D."/>
            <person name="Westhoff P."/>
            <person name="Mayer K.F."/>
            <person name="Messing J."/>
            <person name="Rokhsar D.S."/>
        </authorList>
    </citation>
    <scope>NUCLEOTIDE SEQUENCE [LARGE SCALE GENOMIC DNA]</scope>
    <source>
        <strain evidence="2">cv. BTx623</strain>
    </source>
</reference>
<gene>
    <name evidence="1" type="ORF">SORBI_3004G335300</name>
</gene>
<dbReference type="EMBL" id="CM000763">
    <property type="protein sequence ID" value="KXG31301.1"/>
    <property type="molecule type" value="Genomic_DNA"/>
</dbReference>
<dbReference type="OMA" id="NCIPLLF"/>
<name>A0A194YSZ7_SORBI</name>
<protein>
    <submittedName>
        <fullName evidence="1">Uncharacterized protein</fullName>
    </submittedName>
</protein>
<keyword evidence="2" id="KW-1185">Reference proteome</keyword>
<reference evidence="2" key="2">
    <citation type="journal article" date="2018" name="Plant J.">
        <title>The Sorghum bicolor reference genome: improved assembly, gene annotations, a transcriptome atlas, and signatures of genome organization.</title>
        <authorList>
            <person name="McCormick R.F."/>
            <person name="Truong S.K."/>
            <person name="Sreedasyam A."/>
            <person name="Jenkins J."/>
            <person name="Shu S."/>
            <person name="Sims D."/>
            <person name="Kennedy M."/>
            <person name="Amirebrahimi M."/>
            <person name="Weers B.D."/>
            <person name="McKinley B."/>
            <person name="Mattison A."/>
            <person name="Morishige D.T."/>
            <person name="Grimwood J."/>
            <person name="Schmutz J."/>
            <person name="Mullet J.E."/>
        </authorList>
    </citation>
    <scope>NUCLEOTIDE SEQUENCE [LARGE SCALE GENOMIC DNA]</scope>
    <source>
        <strain evidence="2">cv. BTx623</strain>
    </source>
</reference>
<sequence>MEYGFHCKQAKGKGSGCTSKNPVKIPSALHCLESQACRHGDTRNIMPSTARNCIPLLFVCFFCFPSYS</sequence>
<evidence type="ECO:0000313" key="2">
    <source>
        <dbReference type="Proteomes" id="UP000000768"/>
    </source>
</evidence>
<organism evidence="1 2">
    <name type="scientific">Sorghum bicolor</name>
    <name type="common">Sorghum</name>
    <name type="synonym">Sorghum vulgare</name>
    <dbReference type="NCBI Taxonomy" id="4558"/>
    <lineage>
        <taxon>Eukaryota</taxon>
        <taxon>Viridiplantae</taxon>
        <taxon>Streptophyta</taxon>
        <taxon>Embryophyta</taxon>
        <taxon>Tracheophyta</taxon>
        <taxon>Spermatophyta</taxon>
        <taxon>Magnoliopsida</taxon>
        <taxon>Liliopsida</taxon>
        <taxon>Poales</taxon>
        <taxon>Poaceae</taxon>
        <taxon>PACMAD clade</taxon>
        <taxon>Panicoideae</taxon>
        <taxon>Andropogonodae</taxon>
        <taxon>Andropogoneae</taxon>
        <taxon>Sorghinae</taxon>
        <taxon>Sorghum</taxon>
    </lineage>
</organism>
<proteinExistence type="predicted"/>
<dbReference type="Proteomes" id="UP000000768">
    <property type="component" value="Chromosome 4"/>
</dbReference>
<dbReference type="InParanoid" id="A0A194YSZ7"/>
<evidence type="ECO:0000313" key="1">
    <source>
        <dbReference type="EMBL" id="KXG31301.1"/>
    </source>
</evidence>
<dbReference type="AlphaFoldDB" id="A0A194YSZ7"/>
<accession>A0A194YSZ7</accession>
<dbReference type="Gramene" id="KXG31301">
    <property type="protein sequence ID" value="KXG31301"/>
    <property type="gene ID" value="SORBI_3004G335300"/>
</dbReference>